<dbReference type="PROSITE" id="PS01031">
    <property type="entry name" value="SHSP"/>
    <property type="match status" value="1"/>
</dbReference>
<dbReference type="SUPFAM" id="SSF49764">
    <property type="entry name" value="HSP20-like chaperones"/>
    <property type="match status" value="1"/>
</dbReference>
<comment type="caution">
    <text evidence="4">The sequence shown here is derived from an EMBL/GenBank/DDBJ whole genome shotgun (WGS) entry which is preliminary data.</text>
</comment>
<dbReference type="eggNOG" id="arCOG01835">
    <property type="taxonomic scope" value="Archaea"/>
</dbReference>
<sequence length="118" mass="13064">MSLSDALANLPEPVFADGYESETAYLLVVDLPGVTDETLDVRVERGRLHVEARRAKTPPTAFRYRREDRPLFVEFSLPLVPRIDETGIEGSLDHGTLTLTLPKREATATSIPITTDGQ</sequence>
<evidence type="ECO:0000313" key="5">
    <source>
        <dbReference type="Proteomes" id="UP000011566"/>
    </source>
</evidence>
<name>M0LTP8_9EURY</name>
<evidence type="ECO:0000256" key="2">
    <source>
        <dbReference type="RuleBase" id="RU003616"/>
    </source>
</evidence>
<keyword evidence="4" id="KW-0346">Stress response</keyword>
<evidence type="ECO:0000256" key="1">
    <source>
        <dbReference type="PROSITE-ProRule" id="PRU00285"/>
    </source>
</evidence>
<dbReference type="OrthoDB" id="261383at2157"/>
<dbReference type="InterPro" id="IPR002068">
    <property type="entry name" value="A-crystallin/Hsp20_dom"/>
</dbReference>
<dbReference type="EMBL" id="AOMB01000041">
    <property type="protein sequence ID" value="EMA36503.1"/>
    <property type="molecule type" value="Genomic_DNA"/>
</dbReference>
<dbReference type="Proteomes" id="UP000011566">
    <property type="component" value="Unassembled WGS sequence"/>
</dbReference>
<keyword evidence="5" id="KW-1185">Reference proteome</keyword>
<evidence type="ECO:0000313" key="4">
    <source>
        <dbReference type="EMBL" id="EMA36503.1"/>
    </source>
</evidence>
<accession>M0LTP8</accession>
<dbReference type="AlphaFoldDB" id="M0LTP8"/>
<comment type="similarity">
    <text evidence="1 2">Belongs to the small heat shock protein (HSP20) family.</text>
</comment>
<feature type="domain" description="SHSP" evidence="3">
    <location>
        <begin position="5"/>
        <end position="116"/>
    </location>
</feature>
<dbReference type="Gene3D" id="2.60.40.790">
    <property type="match status" value="1"/>
</dbReference>
<dbReference type="PATRIC" id="fig|1132509.6.peg.3409"/>
<gene>
    <name evidence="4" type="ORF">C447_14636</name>
</gene>
<reference evidence="4 5" key="1">
    <citation type="journal article" date="2014" name="PLoS Genet.">
        <title>Phylogenetically driven sequencing of extremely halophilic archaea reveals strategies for static and dynamic osmo-response.</title>
        <authorList>
            <person name="Becker E.A."/>
            <person name="Seitzer P.M."/>
            <person name="Tritt A."/>
            <person name="Larsen D."/>
            <person name="Krusor M."/>
            <person name="Yao A.I."/>
            <person name="Wu D."/>
            <person name="Madern D."/>
            <person name="Eisen J.A."/>
            <person name="Darling A.E."/>
            <person name="Facciotti M.T."/>
        </authorList>
    </citation>
    <scope>NUCLEOTIDE SEQUENCE [LARGE SCALE GENOMIC DNA]</scope>
    <source>
        <strain evidence="4 5">100A6</strain>
    </source>
</reference>
<evidence type="ECO:0000259" key="3">
    <source>
        <dbReference type="PROSITE" id="PS01031"/>
    </source>
</evidence>
<proteinExistence type="inferred from homology"/>
<dbReference type="Pfam" id="PF00011">
    <property type="entry name" value="HSP20"/>
    <property type="match status" value="1"/>
</dbReference>
<organism evidence="4 5">
    <name type="scientific">Halococcus hamelinensis 100A6</name>
    <dbReference type="NCBI Taxonomy" id="1132509"/>
    <lineage>
        <taxon>Archaea</taxon>
        <taxon>Methanobacteriati</taxon>
        <taxon>Methanobacteriota</taxon>
        <taxon>Stenosarchaea group</taxon>
        <taxon>Halobacteria</taxon>
        <taxon>Halobacteriales</taxon>
        <taxon>Halococcaceae</taxon>
        <taxon>Halococcus</taxon>
    </lineage>
</organism>
<dbReference type="RefSeq" id="WP_007695183.1">
    <property type="nucleotide sequence ID" value="NZ_AJRK01000014.1"/>
</dbReference>
<protein>
    <submittedName>
        <fullName evidence="4">Heat shock protein Hsp20</fullName>
    </submittedName>
</protein>
<dbReference type="InterPro" id="IPR008978">
    <property type="entry name" value="HSP20-like_chaperone"/>
</dbReference>
<dbReference type="CDD" id="cd06464">
    <property type="entry name" value="ACD_sHsps-like"/>
    <property type="match status" value="1"/>
</dbReference>